<dbReference type="SUPFAM" id="SSF56601">
    <property type="entry name" value="beta-lactamase/transpeptidase-like"/>
    <property type="match status" value="1"/>
</dbReference>
<organism evidence="4 5">
    <name type="scientific">Phytomonospora endophytica</name>
    <dbReference type="NCBI Taxonomy" id="714109"/>
    <lineage>
        <taxon>Bacteria</taxon>
        <taxon>Bacillati</taxon>
        <taxon>Actinomycetota</taxon>
        <taxon>Actinomycetes</taxon>
        <taxon>Micromonosporales</taxon>
        <taxon>Micromonosporaceae</taxon>
        <taxon>Phytomonospora</taxon>
    </lineage>
</organism>
<keyword evidence="2" id="KW-0732">Signal</keyword>
<keyword evidence="1" id="KW-1133">Transmembrane helix</keyword>
<evidence type="ECO:0000313" key="4">
    <source>
        <dbReference type="EMBL" id="MBB6033963.1"/>
    </source>
</evidence>
<gene>
    <name evidence="4" type="ORF">HNR73_001813</name>
</gene>
<proteinExistence type="predicted"/>
<feature type="domain" description="Beta-lactamase-related" evidence="3">
    <location>
        <begin position="47"/>
        <end position="368"/>
    </location>
</feature>
<feature type="transmembrane region" description="Helical" evidence="1">
    <location>
        <begin position="503"/>
        <end position="525"/>
    </location>
</feature>
<feature type="signal peptide" evidence="2">
    <location>
        <begin position="1"/>
        <end position="34"/>
    </location>
</feature>
<dbReference type="Proteomes" id="UP000548476">
    <property type="component" value="Unassembled WGS sequence"/>
</dbReference>
<keyword evidence="1" id="KW-0472">Membrane</keyword>
<feature type="transmembrane region" description="Helical" evidence="1">
    <location>
        <begin position="613"/>
        <end position="632"/>
    </location>
</feature>
<name>A0A841FG33_9ACTN</name>
<reference evidence="4 5" key="1">
    <citation type="submission" date="2020-08" db="EMBL/GenBank/DDBJ databases">
        <title>Genomic Encyclopedia of Type Strains, Phase IV (KMG-IV): sequencing the most valuable type-strain genomes for metagenomic binning, comparative biology and taxonomic classification.</title>
        <authorList>
            <person name="Goeker M."/>
        </authorList>
    </citation>
    <scope>NUCLEOTIDE SEQUENCE [LARGE SCALE GENOMIC DNA]</scope>
    <source>
        <strain evidence="4 5">YIM 65646</strain>
    </source>
</reference>
<dbReference type="InterPro" id="IPR001466">
    <property type="entry name" value="Beta-lactam-related"/>
</dbReference>
<keyword evidence="5" id="KW-1185">Reference proteome</keyword>
<sequence length="640" mass="66923">MTTRTPLLKTATAILVAMAATVAALAGTTAPAHAETPDLPGLAELTDRVMNQQLADGDVPGAAVTIVAGGQVAYTAGYGLADIAAGAPVDPATTGFYTASTAKLFTAAAVLQLADQGRLDLNTDVNEYLTDVEVPDTYPGKPVTLEHLLTHTAGFDPDAGMLGIAATTAEELPSLGESLTEVPERIREPGTVLAYDNYGVALAGHIVELVAGVPYDRYINENIYAPLGMTGATASQPHPAAVDENLATGYRPSGDGQSETAGDYNPWSPTGPGQVTTAADMGRFMLDQLSGASVLGAGIPERMMARHYAQDPRMPGMGYIYEERPRNGQRVIFKGGDGTGYHNDMSLLPDQGIGVFVTVNGDGNDDFDGGALIDAVLDEYFPQAPPATAPRGIGGDVSGYEGSYQTSRLSTDGILRARALTQSVVTVTANDDGTITTSDRTLSSNPDADTQVWVQTEHGFFQEIDGHGTLAISDDGVLTEWRGQNQVYLKIAWYELPTLHFQVLLAAVALLLVGVIAIPVAALAGRKRAASPRVARYAGLTGWITAVLSVGLVTGVVMLLSDQSAAIEMVTLGTPVLYGLMILATLTVVGALAVAVAAVAAWWRGWWRPAGRIAYAVLALSGLAFAAVIYTYNLTGPPFN</sequence>
<evidence type="ECO:0000313" key="5">
    <source>
        <dbReference type="Proteomes" id="UP000548476"/>
    </source>
</evidence>
<evidence type="ECO:0000259" key="3">
    <source>
        <dbReference type="Pfam" id="PF00144"/>
    </source>
</evidence>
<dbReference type="PANTHER" id="PTHR46825">
    <property type="entry name" value="D-ALANYL-D-ALANINE-CARBOXYPEPTIDASE/ENDOPEPTIDASE AMPH"/>
    <property type="match status" value="1"/>
</dbReference>
<dbReference type="RefSeq" id="WP_184786808.1">
    <property type="nucleotide sequence ID" value="NZ_BONT01000013.1"/>
</dbReference>
<dbReference type="InterPro" id="IPR050491">
    <property type="entry name" value="AmpC-like"/>
</dbReference>
<protein>
    <submittedName>
        <fullName evidence="4">CubicO group peptidase (Beta-lactamase class C family)</fullName>
    </submittedName>
</protein>
<evidence type="ECO:0000256" key="2">
    <source>
        <dbReference type="SAM" id="SignalP"/>
    </source>
</evidence>
<dbReference type="InterPro" id="IPR012338">
    <property type="entry name" value="Beta-lactam/transpept-like"/>
</dbReference>
<dbReference type="EMBL" id="JACHGT010000003">
    <property type="protein sequence ID" value="MBB6033963.1"/>
    <property type="molecule type" value="Genomic_DNA"/>
</dbReference>
<feature type="chain" id="PRO_5032440708" evidence="2">
    <location>
        <begin position="35"/>
        <end position="640"/>
    </location>
</feature>
<dbReference type="Pfam" id="PF00144">
    <property type="entry name" value="Beta-lactamase"/>
    <property type="match status" value="1"/>
</dbReference>
<dbReference type="Gene3D" id="3.40.710.10">
    <property type="entry name" value="DD-peptidase/beta-lactamase superfamily"/>
    <property type="match status" value="1"/>
</dbReference>
<evidence type="ECO:0000256" key="1">
    <source>
        <dbReference type="SAM" id="Phobius"/>
    </source>
</evidence>
<comment type="caution">
    <text evidence="4">The sequence shown here is derived from an EMBL/GenBank/DDBJ whole genome shotgun (WGS) entry which is preliminary data.</text>
</comment>
<dbReference type="AlphaFoldDB" id="A0A841FG33"/>
<feature type="transmembrane region" description="Helical" evidence="1">
    <location>
        <begin position="580"/>
        <end position="601"/>
    </location>
</feature>
<dbReference type="PANTHER" id="PTHR46825:SF9">
    <property type="entry name" value="BETA-LACTAMASE-RELATED DOMAIN-CONTAINING PROTEIN"/>
    <property type="match status" value="1"/>
</dbReference>
<keyword evidence="1" id="KW-0812">Transmembrane</keyword>
<feature type="transmembrane region" description="Helical" evidence="1">
    <location>
        <begin position="537"/>
        <end position="560"/>
    </location>
</feature>
<accession>A0A841FG33</accession>